<evidence type="ECO:0000313" key="1">
    <source>
        <dbReference type="EMBL" id="MFC3688013.1"/>
    </source>
</evidence>
<dbReference type="RefSeq" id="WP_340293971.1">
    <property type="nucleotide sequence ID" value="NZ_JBBEOI010000130.1"/>
</dbReference>
<proteinExistence type="predicted"/>
<dbReference type="Proteomes" id="UP001595685">
    <property type="component" value="Unassembled WGS sequence"/>
</dbReference>
<organism evidence="1 2">
    <name type="scientific">Aquipuribacter hungaricus</name>
    <dbReference type="NCBI Taxonomy" id="545624"/>
    <lineage>
        <taxon>Bacteria</taxon>
        <taxon>Bacillati</taxon>
        <taxon>Actinomycetota</taxon>
        <taxon>Actinomycetes</taxon>
        <taxon>Micrococcales</taxon>
        <taxon>Intrasporangiaceae</taxon>
        <taxon>Aquipuribacter</taxon>
    </lineage>
</organism>
<keyword evidence="2" id="KW-1185">Reference proteome</keyword>
<comment type="caution">
    <text evidence="1">The sequence shown here is derived from an EMBL/GenBank/DDBJ whole genome shotgun (WGS) entry which is preliminary data.</text>
</comment>
<name>A0ABV7WFK1_9MICO</name>
<protein>
    <submittedName>
        <fullName evidence="1">Uncharacterized protein</fullName>
    </submittedName>
</protein>
<sequence length="72" mass="7324">MSTGWHRRTPGQEVGTSGDVCPACQVAWPCRYADPAPGPLGSWSRVLCAPAATAGVLDSAAALATTVARSLV</sequence>
<accession>A0ABV7WFK1</accession>
<reference evidence="2" key="1">
    <citation type="journal article" date="2019" name="Int. J. Syst. Evol. Microbiol.">
        <title>The Global Catalogue of Microorganisms (GCM) 10K type strain sequencing project: providing services to taxonomists for standard genome sequencing and annotation.</title>
        <authorList>
            <consortium name="The Broad Institute Genomics Platform"/>
            <consortium name="The Broad Institute Genome Sequencing Center for Infectious Disease"/>
            <person name="Wu L."/>
            <person name="Ma J."/>
        </authorList>
    </citation>
    <scope>NUCLEOTIDE SEQUENCE [LARGE SCALE GENOMIC DNA]</scope>
    <source>
        <strain evidence="2">NCAIM B.02333</strain>
    </source>
</reference>
<dbReference type="EMBL" id="JBHRWW010000003">
    <property type="protein sequence ID" value="MFC3688013.1"/>
    <property type="molecule type" value="Genomic_DNA"/>
</dbReference>
<evidence type="ECO:0000313" key="2">
    <source>
        <dbReference type="Proteomes" id="UP001595685"/>
    </source>
</evidence>
<gene>
    <name evidence="1" type="ORF">ACFOLH_06620</name>
</gene>